<organism evidence="1">
    <name type="scientific">bioreactor metagenome</name>
    <dbReference type="NCBI Taxonomy" id="1076179"/>
    <lineage>
        <taxon>unclassified sequences</taxon>
        <taxon>metagenomes</taxon>
        <taxon>ecological metagenomes</taxon>
    </lineage>
</organism>
<proteinExistence type="predicted"/>
<evidence type="ECO:0000313" key="1">
    <source>
        <dbReference type="EMBL" id="MPN25865.1"/>
    </source>
</evidence>
<name>A0A645GGQ3_9ZZZZ</name>
<dbReference type="AlphaFoldDB" id="A0A645GGQ3"/>
<reference evidence="1" key="1">
    <citation type="submission" date="2019-08" db="EMBL/GenBank/DDBJ databases">
        <authorList>
            <person name="Kucharzyk K."/>
            <person name="Murdoch R.W."/>
            <person name="Higgins S."/>
            <person name="Loffler F."/>
        </authorList>
    </citation>
    <scope>NUCLEOTIDE SEQUENCE</scope>
</reference>
<dbReference type="EMBL" id="VSSQ01075196">
    <property type="protein sequence ID" value="MPN25865.1"/>
    <property type="molecule type" value="Genomic_DNA"/>
</dbReference>
<sequence length="228" mass="24017">MHGPPDGVLARSPDLGLLEQLVDRAAAVEAGADRRQAADFLAHRPEHQWRCLALLHQAVEGAGQTADVAGEQGFTQAVDVVAGDVEHGVADLRITQLAGRVKQGQFLDFLVRGKQVALDAFGDELQAFRIGALLLPAQPAGDPAGQFGERRGVELDGDAGVGERREPGCLLLAPVEFGQGDQQQVVGRQVLAPLLQRGAAFLARLAGGDAQVDQFLVAEQREVAAGSE</sequence>
<gene>
    <name evidence="1" type="ORF">SDC9_173283</name>
</gene>
<protein>
    <submittedName>
        <fullName evidence="1">Uncharacterized protein</fullName>
    </submittedName>
</protein>
<comment type="caution">
    <text evidence="1">The sequence shown here is derived from an EMBL/GenBank/DDBJ whole genome shotgun (WGS) entry which is preliminary data.</text>
</comment>
<accession>A0A645GGQ3</accession>